<dbReference type="SUPFAM" id="SSF46785">
    <property type="entry name" value="Winged helix' DNA-binding domain"/>
    <property type="match status" value="1"/>
</dbReference>
<dbReference type="Proteomes" id="UP000709336">
    <property type="component" value="Unassembled WGS sequence"/>
</dbReference>
<evidence type="ECO:0000313" key="3">
    <source>
        <dbReference type="Proteomes" id="UP000709336"/>
    </source>
</evidence>
<keyword evidence="3" id="KW-1185">Reference proteome</keyword>
<dbReference type="Pfam" id="PF03551">
    <property type="entry name" value="PadR"/>
    <property type="match status" value="1"/>
</dbReference>
<accession>A0ABX1R4E0</accession>
<dbReference type="InterPro" id="IPR036390">
    <property type="entry name" value="WH_DNA-bd_sf"/>
</dbReference>
<dbReference type="Gene3D" id="1.10.10.10">
    <property type="entry name" value="Winged helix-like DNA-binding domain superfamily/Winged helix DNA-binding domain"/>
    <property type="match status" value="1"/>
</dbReference>
<dbReference type="InterPro" id="IPR036388">
    <property type="entry name" value="WH-like_DNA-bd_sf"/>
</dbReference>
<comment type="caution">
    <text evidence="2">The sequence shown here is derived from an EMBL/GenBank/DDBJ whole genome shotgun (WGS) entry which is preliminary data.</text>
</comment>
<evidence type="ECO:0000259" key="1">
    <source>
        <dbReference type="Pfam" id="PF03551"/>
    </source>
</evidence>
<dbReference type="PANTHER" id="PTHR33169">
    <property type="entry name" value="PADR-FAMILY TRANSCRIPTIONAL REGULATOR"/>
    <property type="match status" value="1"/>
</dbReference>
<dbReference type="PANTHER" id="PTHR33169:SF14">
    <property type="entry name" value="TRANSCRIPTIONAL REGULATOR RV3488"/>
    <property type="match status" value="1"/>
</dbReference>
<evidence type="ECO:0000313" key="2">
    <source>
        <dbReference type="EMBL" id="NMH61307.1"/>
    </source>
</evidence>
<dbReference type="EMBL" id="JAATNW010000008">
    <property type="protein sequence ID" value="NMH61307.1"/>
    <property type="molecule type" value="Genomic_DNA"/>
</dbReference>
<dbReference type="InterPro" id="IPR052509">
    <property type="entry name" value="Metal_resp_DNA-bind_regulator"/>
</dbReference>
<feature type="domain" description="Transcription regulator PadR N-terminal" evidence="1">
    <location>
        <begin position="17"/>
        <end position="91"/>
    </location>
</feature>
<sequence>MANKQTFLGEFEHVVMLTVLSLGDDAYGVTVRQQLRDTIGREVAIGALYATTERLEKKGLLTSTKSGASAQRGGKAKRYFKVTAQGIAELENTKQRLEKLWGLKTVSQII</sequence>
<protein>
    <submittedName>
        <fullName evidence="2">PadR family transcriptional regulator</fullName>
    </submittedName>
</protein>
<reference evidence="2 3" key="1">
    <citation type="submission" date="2020-03" db="EMBL/GenBank/DDBJ databases">
        <title>Alteromonas ponticola sp. nov., isolated from seawater.</title>
        <authorList>
            <person name="Yoon J.-H."/>
            <person name="Kim Y.-O."/>
        </authorList>
    </citation>
    <scope>NUCLEOTIDE SEQUENCE [LARGE SCALE GENOMIC DNA]</scope>
    <source>
        <strain evidence="2 3">MYP5</strain>
    </source>
</reference>
<name>A0ABX1R4E0_9ALTE</name>
<dbReference type="RefSeq" id="WP_169211868.1">
    <property type="nucleotide sequence ID" value="NZ_JAATNW010000008.1"/>
</dbReference>
<proteinExistence type="predicted"/>
<dbReference type="InterPro" id="IPR005149">
    <property type="entry name" value="Tscrpt_reg_PadR_N"/>
</dbReference>
<gene>
    <name evidence="2" type="ORF">HCJ96_14850</name>
</gene>
<organism evidence="2 3">
    <name type="scientific">Alteromonas ponticola</name>
    <dbReference type="NCBI Taxonomy" id="2720613"/>
    <lineage>
        <taxon>Bacteria</taxon>
        <taxon>Pseudomonadati</taxon>
        <taxon>Pseudomonadota</taxon>
        <taxon>Gammaproteobacteria</taxon>
        <taxon>Alteromonadales</taxon>
        <taxon>Alteromonadaceae</taxon>
        <taxon>Alteromonas/Salinimonas group</taxon>
        <taxon>Alteromonas</taxon>
    </lineage>
</organism>